<proteinExistence type="predicted"/>
<reference evidence="2 3" key="1">
    <citation type="submission" date="2023-07" db="EMBL/GenBank/DDBJ databases">
        <title>Sorghum-associated microbial communities from plants grown in Nebraska, USA.</title>
        <authorList>
            <person name="Schachtman D."/>
        </authorList>
    </citation>
    <scope>NUCLEOTIDE SEQUENCE [LARGE SCALE GENOMIC DNA]</scope>
    <source>
        <strain evidence="2 3">DS1307</strain>
    </source>
</reference>
<sequence length="106" mass="11419">MSRLLIFAAALAATPAVAAEIEIEVQNFTSKNGIARATMLVKNTSNETIRDVYIDCAFLGRDKRAVGIGKANIRNLPARGDAYTDASLVTNDDIKFVDCRGIDGSR</sequence>
<dbReference type="Proteomes" id="UP001241472">
    <property type="component" value="Unassembled WGS sequence"/>
</dbReference>
<comment type="caution">
    <text evidence="2">The sequence shown here is derived from an EMBL/GenBank/DDBJ whole genome shotgun (WGS) entry which is preliminary data.</text>
</comment>
<gene>
    <name evidence="2" type="ORF">J2T09_002356</name>
</gene>
<name>A0ABT9PUQ8_9HYPH</name>
<evidence type="ECO:0000313" key="2">
    <source>
        <dbReference type="EMBL" id="MDP9837604.1"/>
    </source>
</evidence>
<dbReference type="EMBL" id="JAUSRF010000006">
    <property type="protein sequence ID" value="MDP9837604.1"/>
    <property type="molecule type" value="Genomic_DNA"/>
</dbReference>
<dbReference type="RefSeq" id="WP_306834474.1">
    <property type="nucleotide sequence ID" value="NZ_JAUSRF010000006.1"/>
</dbReference>
<keyword evidence="3" id="KW-1185">Reference proteome</keyword>
<accession>A0ABT9PUQ8</accession>
<keyword evidence="1" id="KW-0732">Signal</keyword>
<organism evidence="2 3">
    <name type="scientific">Neorhizobium huautlense</name>
    <dbReference type="NCBI Taxonomy" id="67774"/>
    <lineage>
        <taxon>Bacteria</taxon>
        <taxon>Pseudomonadati</taxon>
        <taxon>Pseudomonadota</taxon>
        <taxon>Alphaproteobacteria</taxon>
        <taxon>Hyphomicrobiales</taxon>
        <taxon>Rhizobiaceae</taxon>
        <taxon>Rhizobium/Agrobacterium group</taxon>
        <taxon>Neorhizobium</taxon>
    </lineage>
</organism>
<feature type="chain" id="PRO_5047374727" evidence="1">
    <location>
        <begin position="19"/>
        <end position="106"/>
    </location>
</feature>
<feature type="signal peptide" evidence="1">
    <location>
        <begin position="1"/>
        <end position="18"/>
    </location>
</feature>
<evidence type="ECO:0000256" key="1">
    <source>
        <dbReference type="SAM" id="SignalP"/>
    </source>
</evidence>
<evidence type="ECO:0000313" key="3">
    <source>
        <dbReference type="Proteomes" id="UP001241472"/>
    </source>
</evidence>
<protein>
    <submittedName>
        <fullName evidence="2">Uncharacterized protein</fullName>
    </submittedName>
</protein>